<feature type="signal peptide" evidence="1">
    <location>
        <begin position="1"/>
        <end position="23"/>
    </location>
</feature>
<keyword evidence="3" id="KW-1185">Reference proteome</keyword>
<gene>
    <name evidence="2" type="ORF">DILT_LOCUS17790</name>
</gene>
<reference evidence="2 3" key="1">
    <citation type="submission" date="2018-11" db="EMBL/GenBank/DDBJ databases">
        <authorList>
            <consortium name="Pathogen Informatics"/>
        </authorList>
    </citation>
    <scope>NUCLEOTIDE SEQUENCE [LARGE SCALE GENOMIC DNA]</scope>
</reference>
<dbReference type="EMBL" id="UYRU01094793">
    <property type="protein sequence ID" value="VDN39203.1"/>
    <property type="molecule type" value="Genomic_DNA"/>
</dbReference>
<dbReference type="Proteomes" id="UP000281553">
    <property type="component" value="Unassembled WGS sequence"/>
</dbReference>
<dbReference type="AlphaFoldDB" id="A0A3P7NQ51"/>
<sequence>MASKIAVLTFTLLLTSAIILSSAYPTEGPTAVDEVEEQKKPLLLEGILGEVFPGFKLKEFWRGLFRGLQDTASRVDDSLKQILKDAEPYLPPIITNLIRKHY</sequence>
<name>A0A3P7NQ51_DIBLA</name>
<evidence type="ECO:0000313" key="3">
    <source>
        <dbReference type="Proteomes" id="UP000281553"/>
    </source>
</evidence>
<organism evidence="2 3">
    <name type="scientific">Dibothriocephalus latus</name>
    <name type="common">Fish tapeworm</name>
    <name type="synonym">Diphyllobothrium latum</name>
    <dbReference type="NCBI Taxonomy" id="60516"/>
    <lineage>
        <taxon>Eukaryota</taxon>
        <taxon>Metazoa</taxon>
        <taxon>Spiralia</taxon>
        <taxon>Lophotrochozoa</taxon>
        <taxon>Platyhelminthes</taxon>
        <taxon>Cestoda</taxon>
        <taxon>Eucestoda</taxon>
        <taxon>Diphyllobothriidea</taxon>
        <taxon>Diphyllobothriidae</taxon>
        <taxon>Dibothriocephalus</taxon>
    </lineage>
</organism>
<accession>A0A3P7NQ51</accession>
<keyword evidence="1" id="KW-0732">Signal</keyword>
<proteinExistence type="predicted"/>
<evidence type="ECO:0000256" key="1">
    <source>
        <dbReference type="SAM" id="SignalP"/>
    </source>
</evidence>
<evidence type="ECO:0000313" key="2">
    <source>
        <dbReference type="EMBL" id="VDN39203.1"/>
    </source>
</evidence>
<protein>
    <submittedName>
        <fullName evidence="2">Uncharacterized protein</fullName>
    </submittedName>
</protein>
<feature type="chain" id="PRO_5018335482" evidence="1">
    <location>
        <begin position="24"/>
        <end position="102"/>
    </location>
</feature>